<keyword evidence="10" id="KW-1185">Reference proteome</keyword>
<feature type="domain" description="CUB" evidence="8">
    <location>
        <begin position="270"/>
        <end position="402"/>
    </location>
</feature>
<evidence type="ECO:0000256" key="5">
    <source>
        <dbReference type="ARBA" id="ARBA00023180"/>
    </source>
</evidence>
<dbReference type="InterPro" id="IPR035914">
    <property type="entry name" value="Sperma_CUB_dom_sf"/>
</dbReference>
<comment type="subcellular location">
    <subcellularLocation>
        <location evidence="1">Secreted</location>
    </subcellularLocation>
</comment>
<gene>
    <name evidence="9" type="ORF">OFUS_LOCUS19533</name>
</gene>
<dbReference type="GO" id="GO:0005576">
    <property type="term" value="C:extracellular region"/>
    <property type="evidence" value="ECO:0007669"/>
    <property type="project" value="UniProtKB-SubCell"/>
</dbReference>
<evidence type="ECO:0000256" key="4">
    <source>
        <dbReference type="ARBA" id="ARBA00023157"/>
    </source>
</evidence>
<dbReference type="SUPFAM" id="SSF49854">
    <property type="entry name" value="Spermadhesin, CUB domain"/>
    <property type="match status" value="1"/>
</dbReference>
<comment type="caution">
    <text evidence="9">The sequence shown here is derived from an EMBL/GenBank/DDBJ whole genome shotgun (WGS) entry which is preliminary data.</text>
</comment>
<organism evidence="9 10">
    <name type="scientific">Owenia fusiformis</name>
    <name type="common">Polychaete worm</name>
    <dbReference type="NCBI Taxonomy" id="6347"/>
    <lineage>
        <taxon>Eukaryota</taxon>
        <taxon>Metazoa</taxon>
        <taxon>Spiralia</taxon>
        <taxon>Lophotrochozoa</taxon>
        <taxon>Annelida</taxon>
        <taxon>Polychaeta</taxon>
        <taxon>Sedentaria</taxon>
        <taxon>Canalipalpata</taxon>
        <taxon>Sabellida</taxon>
        <taxon>Oweniida</taxon>
        <taxon>Oweniidae</taxon>
        <taxon>Owenia</taxon>
    </lineage>
</organism>
<dbReference type="AlphaFoldDB" id="A0A8S4PNZ9"/>
<protein>
    <recommendedName>
        <fullName evidence="8">CUB domain-containing protein</fullName>
    </recommendedName>
</protein>
<dbReference type="Pfam" id="PF13330">
    <property type="entry name" value="Mucin2_WxxW"/>
    <property type="match status" value="1"/>
</dbReference>
<dbReference type="Gene3D" id="2.60.120.290">
    <property type="entry name" value="Spermadhesin, CUB domain"/>
    <property type="match status" value="1"/>
</dbReference>
<dbReference type="InterPro" id="IPR000859">
    <property type="entry name" value="CUB_dom"/>
</dbReference>
<reference evidence="9" key="1">
    <citation type="submission" date="2022-03" db="EMBL/GenBank/DDBJ databases">
        <authorList>
            <person name="Martin C."/>
        </authorList>
    </citation>
    <scope>NUCLEOTIDE SEQUENCE</scope>
</reference>
<keyword evidence="5" id="KW-0325">Glycoprotein</keyword>
<evidence type="ECO:0000313" key="10">
    <source>
        <dbReference type="Proteomes" id="UP000749559"/>
    </source>
</evidence>
<keyword evidence="2" id="KW-0964">Secreted</keyword>
<keyword evidence="4" id="KW-1015">Disulfide bond</keyword>
<evidence type="ECO:0000256" key="2">
    <source>
        <dbReference type="ARBA" id="ARBA00022525"/>
    </source>
</evidence>
<dbReference type="Proteomes" id="UP000749559">
    <property type="component" value="Unassembled WGS sequence"/>
</dbReference>
<evidence type="ECO:0000256" key="1">
    <source>
        <dbReference type="ARBA" id="ARBA00004613"/>
    </source>
</evidence>
<feature type="compositionally biased region" description="Basic and acidic residues" evidence="6">
    <location>
        <begin position="443"/>
        <end position="458"/>
    </location>
</feature>
<dbReference type="CDD" id="cd00041">
    <property type="entry name" value="CUB"/>
    <property type="match status" value="1"/>
</dbReference>
<sequence>IQGGNMMSTPYMMLCLVFVVMCSGHASAVWYEYWTNWINVDRPSGNGEGESRPGFAGKKLVEADCLYPNGIECQTASDEPYYKHKQTFEKGYDCTVMLGLICLNKRNTGMCKDYKTRYRCNKGGIANPCTQNNGLCTHQCNYCTNCKGRWCRCFPGYSLMRDYKTCNEPLRCFECNSIDDPTKCGQITNTDDKVLQLPCNTMCFTAKDWDGNYWRGCADTEPSHPNRCFGSDRVHNYRPPSTPGKTTWRHPWTSPSKPDVQLTFCKGDLCNGNGGSAKIIKGYGSLSSQNFGGDLKYDNNILTEYVIHSNHRMKVTFSHFSIEGHPACGYDSLTLHDGGTSSASLIGGPILPEENDDDVSGVADDIPQSNDISVNADSNDVETLGGQADIESYRFIASADILKHFESRLSKYLQVGADDDTKDAELIGEGEISEISHLAVPRLQDETTDRRRASEKQNNDAQTSKRSKSFSEYQAELFGHMNMAEN</sequence>
<feature type="chain" id="PRO_5035725879" description="CUB domain-containing protein" evidence="7">
    <location>
        <begin position="29"/>
        <end position="486"/>
    </location>
</feature>
<evidence type="ECO:0000256" key="3">
    <source>
        <dbReference type="ARBA" id="ARBA00022729"/>
    </source>
</evidence>
<evidence type="ECO:0000259" key="8">
    <source>
        <dbReference type="SMART" id="SM00042"/>
    </source>
</evidence>
<evidence type="ECO:0000256" key="6">
    <source>
        <dbReference type="SAM" id="MobiDB-lite"/>
    </source>
</evidence>
<feature type="region of interest" description="Disordered" evidence="6">
    <location>
        <begin position="443"/>
        <end position="472"/>
    </location>
</feature>
<accession>A0A8S4PNZ9</accession>
<keyword evidence="3 7" id="KW-0732">Signal</keyword>
<dbReference type="InterPro" id="IPR025155">
    <property type="entry name" value="WxxW_domain"/>
</dbReference>
<dbReference type="Pfam" id="PF00431">
    <property type="entry name" value="CUB"/>
    <property type="match status" value="1"/>
</dbReference>
<evidence type="ECO:0000256" key="7">
    <source>
        <dbReference type="SAM" id="SignalP"/>
    </source>
</evidence>
<dbReference type="SMART" id="SM00042">
    <property type="entry name" value="CUB"/>
    <property type="match status" value="1"/>
</dbReference>
<feature type="non-terminal residue" evidence="9">
    <location>
        <position position="1"/>
    </location>
</feature>
<dbReference type="OrthoDB" id="6049857at2759"/>
<name>A0A8S4PNZ9_OWEFU</name>
<evidence type="ECO:0000313" key="9">
    <source>
        <dbReference type="EMBL" id="CAH1794917.1"/>
    </source>
</evidence>
<proteinExistence type="predicted"/>
<feature type="signal peptide" evidence="7">
    <location>
        <begin position="1"/>
        <end position="28"/>
    </location>
</feature>
<dbReference type="Gene3D" id="2.10.25.10">
    <property type="entry name" value="Laminin"/>
    <property type="match status" value="1"/>
</dbReference>
<dbReference type="EMBL" id="CAIIXF020000009">
    <property type="protein sequence ID" value="CAH1794917.1"/>
    <property type="molecule type" value="Genomic_DNA"/>
</dbReference>